<gene>
    <name evidence="2" type="ORF">GGP41_008491</name>
</gene>
<organism evidence="2 3">
    <name type="scientific">Cochliobolus sativus</name>
    <name type="common">Common root rot and spot blotch fungus</name>
    <name type="synonym">Bipolaris sorokiniana</name>
    <dbReference type="NCBI Taxonomy" id="45130"/>
    <lineage>
        <taxon>Eukaryota</taxon>
        <taxon>Fungi</taxon>
        <taxon>Dikarya</taxon>
        <taxon>Ascomycota</taxon>
        <taxon>Pezizomycotina</taxon>
        <taxon>Dothideomycetes</taxon>
        <taxon>Pleosporomycetidae</taxon>
        <taxon>Pleosporales</taxon>
        <taxon>Pleosporineae</taxon>
        <taxon>Pleosporaceae</taxon>
        <taxon>Bipolaris</taxon>
    </lineage>
</organism>
<proteinExistence type="predicted"/>
<name>A0A8H5ZB20_COCSA</name>
<evidence type="ECO:0000313" key="2">
    <source>
        <dbReference type="EMBL" id="KAF5846012.1"/>
    </source>
</evidence>
<accession>A0A8H5ZB20</accession>
<dbReference type="Proteomes" id="UP000624244">
    <property type="component" value="Unassembled WGS sequence"/>
</dbReference>
<evidence type="ECO:0000313" key="3">
    <source>
        <dbReference type="Proteomes" id="UP000624244"/>
    </source>
</evidence>
<evidence type="ECO:0000256" key="1">
    <source>
        <dbReference type="SAM" id="SignalP"/>
    </source>
</evidence>
<sequence length="99" mass="10557">MVTIKIATIAAVLASTASVSATWFHVNRGCILLNQAILCAGKDGARQIDGGKAHVEAKLDQTSHCTKDFTWPSNYGDIYYGADNCLYDSKGQNIGGQCC</sequence>
<protein>
    <submittedName>
        <fullName evidence="2">Uncharacterized protein</fullName>
    </submittedName>
</protein>
<feature type="chain" id="PRO_5034439696" evidence="1">
    <location>
        <begin position="22"/>
        <end position="99"/>
    </location>
</feature>
<feature type="signal peptide" evidence="1">
    <location>
        <begin position="1"/>
        <end position="21"/>
    </location>
</feature>
<keyword evidence="1" id="KW-0732">Signal</keyword>
<comment type="caution">
    <text evidence="2">The sequence shown here is derived from an EMBL/GenBank/DDBJ whole genome shotgun (WGS) entry which is preliminary data.</text>
</comment>
<dbReference type="AlphaFoldDB" id="A0A8H5ZB20"/>
<dbReference type="EMBL" id="WNKQ01000017">
    <property type="protein sequence ID" value="KAF5846012.1"/>
    <property type="molecule type" value="Genomic_DNA"/>
</dbReference>
<reference evidence="2" key="1">
    <citation type="submission" date="2019-11" db="EMBL/GenBank/DDBJ databases">
        <title>Bipolaris sorokiniana Genome sequencing.</title>
        <authorList>
            <person name="Wang H."/>
        </authorList>
    </citation>
    <scope>NUCLEOTIDE SEQUENCE</scope>
</reference>
<dbReference type="OMA" id="DQTSHCT"/>